<protein>
    <submittedName>
        <fullName evidence="2">Uncharacterized protein</fullName>
    </submittedName>
</protein>
<reference evidence="2 3" key="1">
    <citation type="submission" date="2016-07" db="EMBL/GenBank/DDBJ databases">
        <title>Draft genome of the white-rot fungus Obba rivulosa 3A-2.</title>
        <authorList>
            <consortium name="DOE Joint Genome Institute"/>
            <person name="Miettinen O."/>
            <person name="Riley R."/>
            <person name="Acob R."/>
            <person name="Barry K."/>
            <person name="Cullen D."/>
            <person name="De Vries R."/>
            <person name="Hainaut M."/>
            <person name="Hatakka A."/>
            <person name="Henrissat B."/>
            <person name="Hilden K."/>
            <person name="Kuo R."/>
            <person name="Labutti K."/>
            <person name="Lipzen A."/>
            <person name="Makela M.R."/>
            <person name="Sandor L."/>
            <person name="Spatafora J.W."/>
            <person name="Grigoriev I.V."/>
            <person name="Hibbett D.S."/>
        </authorList>
    </citation>
    <scope>NUCLEOTIDE SEQUENCE [LARGE SCALE GENOMIC DNA]</scope>
    <source>
        <strain evidence="2 3">3A-2</strain>
    </source>
</reference>
<evidence type="ECO:0000313" key="3">
    <source>
        <dbReference type="Proteomes" id="UP000250043"/>
    </source>
</evidence>
<feature type="region of interest" description="Disordered" evidence="1">
    <location>
        <begin position="46"/>
        <end position="161"/>
    </location>
</feature>
<organism evidence="2 3">
    <name type="scientific">Obba rivulosa</name>
    <dbReference type="NCBI Taxonomy" id="1052685"/>
    <lineage>
        <taxon>Eukaryota</taxon>
        <taxon>Fungi</taxon>
        <taxon>Dikarya</taxon>
        <taxon>Basidiomycota</taxon>
        <taxon>Agaricomycotina</taxon>
        <taxon>Agaricomycetes</taxon>
        <taxon>Polyporales</taxon>
        <taxon>Gelatoporiaceae</taxon>
        <taxon>Obba</taxon>
    </lineage>
</organism>
<evidence type="ECO:0000313" key="2">
    <source>
        <dbReference type="EMBL" id="OCH86810.1"/>
    </source>
</evidence>
<accession>A0A8E2AR31</accession>
<name>A0A8E2AR31_9APHY</name>
<evidence type="ECO:0000256" key="1">
    <source>
        <dbReference type="SAM" id="MobiDB-lite"/>
    </source>
</evidence>
<dbReference type="EMBL" id="KV722511">
    <property type="protein sequence ID" value="OCH86810.1"/>
    <property type="molecule type" value="Genomic_DNA"/>
</dbReference>
<feature type="compositionally biased region" description="Low complexity" evidence="1">
    <location>
        <begin position="235"/>
        <end position="246"/>
    </location>
</feature>
<proteinExistence type="predicted"/>
<feature type="region of interest" description="Disordered" evidence="1">
    <location>
        <begin position="193"/>
        <end position="257"/>
    </location>
</feature>
<keyword evidence="3" id="KW-1185">Reference proteome</keyword>
<dbReference type="AlphaFoldDB" id="A0A8E2AR31"/>
<sequence>MPVAATRTFVVFTDDIPPLTQGSLDDEQPAVPTVVVPTTGPLLVFAPDKENINPATGLRPSSEQAAKKRKTSVLATKLHVPPPSKKQKELKEVKEVKETKKKASSSKSVAVPKTRASADKKPKRASTRKTGAVGSLRARRSPSLPRVVEEAEGAQVRDGDHVAQAHVDSRCYELTVLPLADVSQAYEQAPALDEQLVRGSTESPKQLDDTLKEQPAVVEPEKTKVERALSPAPPSSEISSSTPELPQGDASTFSTPDRKRIYTAFTFSSPSPSGIRFAAARASSVERFSDIALQS</sequence>
<gene>
    <name evidence="2" type="ORF">OBBRIDRAFT_890233</name>
</gene>
<dbReference type="OrthoDB" id="3265369at2759"/>
<feature type="compositionally biased region" description="Basic and acidic residues" evidence="1">
    <location>
        <begin position="86"/>
        <end position="98"/>
    </location>
</feature>
<dbReference type="Proteomes" id="UP000250043">
    <property type="component" value="Unassembled WGS sequence"/>
</dbReference>